<dbReference type="Proteomes" id="UP000830375">
    <property type="component" value="Unassembled WGS sequence"/>
</dbReference>
<evidence type="ECO:0000256" key="1">
    <source>
        <dbReference type="ARBA" id="ARBA00023125"/>
    </source>
</evidence>
<protein>
    <submittedName>
        <fullName evidence="3">50S ribosomal protein L15</fullName>
    </submittedName>
</protein>
<evidence type="ECO:0000313" key="4">
    <source>
        <dbReference type="Proteomes" id="UP000830375"/>
    </source>
</evidence>
<sequence>MTRFARRRVETPPPVGPTDLGSIRPGAGRSLCLTGIHPLPAVVRSNRGPPRYRRTGTQLAEGPAQVCVSPSEPHRTNLVQSQGGQGTDSLGGPLLAQQNLVLGPGAPGISPSLAHSSEEGPPFSGEGHNLAPAPRSLEPPPLVPGRDQEDFRDLSPSVDPRSCGIKSVLSFLQEGLDRHLSASTLKVHVAAISANHDLVGGRSVGKHDLIIRFLRGARRLNPPRPHLIPSWDLAVVLQGLQQDPFEPLQSVELDALSFKTALLTALTSIKRVGDLQALSVDSSCLEFGPADSHVVLRPRPGYVPKVPTTPFRDQVVTLQAFSSQEDDPNLTLLCPVRALRIYMERTQPFRRSEQLFVCYGGQQKGKAVSKQRISHWLVNAIRRAYLARRPTLSSGGKSPLNQGHRCLSSPVSVVSVGFLMRTLDTISIFGTSAHGGV</sequence>
<keyword evidence="1" id="KW-0238">DNA-binding</keyword>
<dbReference type="PANTHER" id="PTHR35617">
    <property type="entry name" value="PHAGE_INTEGRASE DOMAIN-CONTAINING PROTEIN"/>
    <property type="match status" value="1"/>
</dbReference>
<keyword evidence="3" id="KW-0689">Ribosomal protein</keyword>
<evidence type="ECO:0000313" key="3">
    <source>
        <dbReference type="EMBL" id="KAI2644459.1"/>
    </source>
</evidence>
<dbReference type="PANTHER" id="PTHR35617:SF3">
    <property type="entry name" value="CORE-BINDING (CB) DOMAIN-CONTAINING PROTEIN"/>
    <property type="match status" value="1"/>
</dbReference>
<dbReference type="InterPro" id="IPR010998">
    <property type="entry name" value="Integrase_recombinase_N"/>
</dbReference>
<organism evidence="3 4">
    <name type="scientific">Labeo rohita</name>
    <name type="common">Indian major carp</name>
    <name type="synonym">Cyprinus rohita</name>
    <dbReference type="NCBI Taxonomy" id="84645"/>
    <lineage>
        <taxon>Eukaryota</taxon>
        <taxon>Metazoa</taxon>
        <taxon>Chordata</taxon>
        <taxon>Craniata</taxon>
        <taxon>Vertebrata</taxon>
        <taxon>Euteleostomi</taxon>
        <taxon>Actinopterygii</taxon>
        <taxon>Neopterygii</taxon>
        <taxon>Teleostei</taxon>
        <taxon>Ostariophysi</taxon>
        <taxon>Cypriniformes</taxon>
        <taxon>Cyprinidae</taxon>
        <taxon>Labeoninae</taxon>
        <taxon>Labeonini</taxon>
        <taxon>Labeo</taxon>
    </lineage>
</organism>
<feature type="region of interest" description="Disordered" evidence="2">
    <location>
        <begin position="1"/>
        <end position="23"/>
    </location>
</feature>
<dbReference type="EMBL" id="JACTAM010002511">
    <property type="protein sequence ID" value="KAI2644459.1"/>
    <property type="molecule type" value="Genomic_DNA"/>
</dbReference>
<feature type="region of interest" description="Disordered" evidence="2">
    <location>
        <begin position="42"/>
        <end position="158"/>
    </location>
</feature>
<dbReference type="Gene3D" id="1.10.150.130">
    <property type="match status" value="1"/>
</dbReference>
<proteinExistence type="predicted"/>
<comment type="caution">
    <text evidence="3">The sequence shown here is derived from an EMBL/GenBank/DDBJ whole genome shotgun (WGS) entry which is preliminary data.</text>
</comment>
<evidence type="ECO:0000256" key="2">
    <source>
        <dbReference type="SAM" id="MobiDB-lite"/>
    </source>
</evidence>
<accession>A0ABQ8L2A0</accession>
<name>A0ABQ8L2A0_LABRO</name>
<dbReference type="GO" id="GO:0005840">
    <property type="term" value="C:ribosome"/>
    <property type="evidence" value="ECO:0007669"/>
    <property type="project" value="UniProtKB-KW"/>
</dbReference>
<keyword evidence="3" id="KW-0687">Ribonucleoprotein</keyword>
<keyword evidence="4" id="KW-1185">Reference proteome</keyword>
<gene>
    <name evidence="3" type="ORF">H4Q32_023919</name>
</gene>
<reference evidence="3 4" key="1">
    <citation type="submission" date="2022-01" db="EMBL/GenBank/DDBJ databases">
        <title>A high-quality chromosome-level genome assembly of rohu carp, Labeo rohita.</title>
        <authorList>
            <person name="Arick M.A. II"/>
            <person name="Hsu C.-Y."/>
            <person name="Magbanua Z."/>
            <person name="Pechanova O."/>
            <person name="Grover C."/>
            <person name="Miller E."/>
            <person name="Thrash A."/>
            <person name="Ezzel L."/>
            <person name="Alam S."/>
            <person name="Benzie J."/>
            <person name="Hamilton M."/>
            <person name="Karsi A."/>
            <person name="Lawrence M.L."/>
            <person name="Peterson D.G."/>
        </authorList>
    </citation>
    <scope>NUCLEOTIDE SEQUENCE [LARGE SCALE GENOMIC DNA]</scope>
    <source>
        <strain evidence="4">BAU-BD-2019</strain>
        <tissue evidence="3">Blood</tissue>
    </source>
</reference>
<dbReference type="SUPFAM" id="SSF47823">
    <property type="entry name" value="lambda integrase-like, N-terminal domain"/>
    <property type="match status" value="1"/>
</dbReference>